<evidence type="ECO:0000313" key="3">
    <source>
        <dbReference type="Proteomes" id="UP000315017"/>
    </source>
</evidence>
<evidence type="ECO:0000256" key="1">
    <source>
        <dbReference type="SAM" id="MobiDB-lite"/>
    </source>
</evidence>
<reference evidence="2 3" key="1">
    <citation type="submission" date="2019-02" db="EMBL/GenBank/DDBJ databases">
        <title>Deep-cultivation of Planctomycetes and their phenomic and genomic characterization uncovers novel biology.</title>
        <authorList>
            <person name="Wiegand S."/>
            <person name="Jogler M."/>
            <person name="Boedeker C."/>
            <person name="Pinto D."/>
            <person name="Vollmers J."/>
            <person name="Rivas-Marin E."/>
            <person name="Kohn T."/>
            <person name="Peeters S.H."/>
            <person name="Heuer A."/>
            <person name="Rast P."/>
            <person name="Oberbeckmann S."/>
            <person name="Bunk B."/>
            <person name="Jeske O."/>
            <person name="Meyerdierks A."/>
            <person name="Storesund J.E."/>
            <person name="Kallscheuer N."/>
            <person name="Luecker S."/>
            <person name="Lage O.M."/>
            <person name="Pohl T."/>
            <person name="Merkel B.J."/>
            <person name="Hornburger P."/>
            <person name="Mueller R.-W."/>
            <person name="Bruemmer F."/>
            <person name="Labrenz M."/>
            <person name="Spormann A.M."/>
            <person name="Op den Camp H."/>
            <person name="Overmann J."/>
            <person name="Amann R."/>
            <person name="Jetten M.S.M."/>
            <person name="Mascher T."/>
            <person name="Medema M.H."/>
            <person name="Devos D.P."/>
            <person name="Kaster A.-K."/>
            <person name="Ovreas L."/>
            <person name="Rohde M."/>
            <person name="Galperin M.Y."/>
            <person name="Jogler C."/>
        </authorList>
    </citation>
    <scope>NUCLEOTIDE SEQUENCE [LARGE SCALE GENOMIC DNA]</scope>
    <source>
        <strain evidence="2 3">ETA_A8</strain>
    </source>
</reference>
<name>A0A517Y8J7_9BACT</name>
<protein>
    <submittedName>
        <fullName evidence="2">Uncharacterized protein</fullName>
    </submittedName>
</protein>
<organism evidence="2 3">
    <name type="scientific">Anatilimnocola aggregata</name>
    <dbReference type="NCBI Taxonomy" id="2528021"/>
    <lineage>
        <taxon>Bacteria</taxon>
        <taxon>Pseudomonadati</taxon>
        <taxon>Planctomycetota</taxon>
        <taxon>Planctomycetia</taxon>
        <taxon>Pirellulales</taxon>
        <taxon>Pirellulaceae</taxon>
        <taxon>Anatilimnocola</taxon>
    </lineage>
</organism>
<proteinExistence type="predicted"/>
<feature type="region of interest" description="Disordered" evidence="1">
    <location>
        <begin position="69"/>
        <end position="88"/>
    </location>
</feature>
<dbReference type="KEGG" id="aagg:ETAA8_16030"/>
<dbReference type="AlphaFoldDB" id="A0A517Y8J7"/>
<accession>A0A517Y8J7</accession>
<keyword evidence="3" id="KW-1185">Reference proteome</keyword>
<dbReference type="EMBL" id="CP036274">
    <property type="protein sequence ID" value="QDU26525.1"/>
    <property type="molecule type" value="Genomic_DNA"/>
</dbReference>
<gene>
    <name evidence="2" type="ORF">ETAA8_16030</name>
</gene>
<dbReference type="Proteomes" id="UP000315017">
    <property type="component" value="Chromosome"/>
</dbReference>
<sequence length="171" mass="19594">MRICTVLFVYFSPRFQRTPPDYFTKRRDTSGHEWAEFVTNLAVPRRVRPTSRQWSCLWQLSFQRRGPPRRSGRVAVSRSAKAPNKIGGENELQSRSSIALSRPERLDTLRSLLVGLIAAKSSEIAMPIARFGPPYPGTVAADLCTFRPVKKRAAESVRLRYRHFVYFSSFS</sequence>
<evidence type="ECO:0000313" key="2">
    <source>
        <dbReference type="EMBL" id="QDU26525.1"/>
    </source>
</evidence>